<dbReference type="GO" id="GO:0004222">
    <property type="term" value="F:metalloendopeptidase activity"/>
    <property type="evidence" value="ECO:0007669"/>
    <property type="project" value="InterPro"/>
</dbReference>
<keyword evidence="2 6" id="KW-0645">Protease</keyword>
<evidence type="ECO:0000256" key="4">
    <source>
        <dbReference type="ARBA" id="ARBA00022801"/>
    </source>
</evidence>
<dbReference type="STRING" id="1890364.A0A2P6NR37"/>
<evidence type="ECO:0000313" key="7">
    <source>
        <dbReference type="EMBL" id="PRP86423.1"/>
    </source>
</evidence>
<dbReference type="PANTHER" id="PTHR21711">
    <property type="entry name" value="MITOCHONDRIAL INNER MEMBRANE PROTEASE"/>
    <property type="match status" value="1"/>
</dbReference>
<accession>A0A2P6NR37</accession>
<dbReference type="EC" id="3.4.24.-" evidence="6"/>
<organism evidence="7 8">
    <name type="scientific">Planoprotostelium fungivorum</name>
    <dbReference type="NCBI Taxonomy" id="1890364"/>
    <lineage>
        <taxon>Eukaryota</taxon>
        <taxon>Amoebozoa</taxon>
        <taxon>Evosea</taxon>
        <taxon>Variosea</taxon>
        <taxon>Cavosteliida</taxon>
        <taxon>Cavosteliaceae</taxon>
        <taxon>Planoprotostelium</taxon>
    </lineage>
</organism>
<dbReference type="OrthoDB" id="285308at2759"/>
<dbReference type="PANTHER" id="PTHR21711:SF0">
    <property type="entry name" value="MITOCHONDRIAL INNER MEMBRANE PROTEASE ATP23 HOMOLOG"/>
    <property type="match status" value="1"/>
</dbReference>
<evidence type="ECO:0000256" key="6">
    <source>
        <dbReference type="RuleBase" id="RU364057"/>
    </source>
</evidence>
<evidence type="ECO:0000256" key="3">
    <source>
        <dbReference type="ARBA" id="ARBA00022723"/>
    </source>
</evidence>
<comment type="similarity">
    <text evidence="1 6">Belongs to the peptidase M76 family.</text>
</comment>
<keyword evidence="5 6" id="KW-0482">Metalloprotease</keyword>
<sequence>MSSKEAENHAKCETSLKTSITDQRVHTILDAISRSGCYIPPDFVKCAPCNTNATAAVFSNQKGVTICENNIFGRRDLVDRAVAHELIHAFDYCRANMQMSNCAHLACSEIRAANLSGDCHYSVEIQRHPLNIFKLKNQHNECVRRRAILSLKSNPLCGEDAEQAVDSVWRSCVNDYSPFGYIP</sequence>
<dbReference type="GO" id="GO:0005739">
    <property type="term" value="C:mitochondrion"/>
    <property type="evidence" value="ECO:0007669"/>
    <property type="project" value="GOC"/>
</dbReference>
<proteinExistence type="inferred from homology"/>
<dbReference type="InterPro" id="IPR019165">
    <property type="entry name" value="Peptidase_M76_ATP23"/>
</dbReference>
<reference evidence="7 8" key="1">
    <citation type="journal article" date="2018" name="Genome Biol. Evol.">
        <title>Multiple Roots of Fruiting Body Formation in Amoebozoa.</title>
        <authorList>
            <person name="Hillmann F."/>
            <person name="Forbes G."/>
            <person name="Novohradska S."/>
            <person name="Ferling I."/>
            <person name="Riege K."/>
            <person name="Groth M."/>
            <person name="Westermann M."/>
            <person name="Marz M."/>
            <person name="Spaller T."/>
            <person name="Winckler T."/>
            <person name="Schaap P."/>
            <person name="Glockner G."/>
        </authorList>
    </citation>
    <scope>NUCLEOTIDE SEQUENCE [LARGE SCALE GENOMIC DNA]</scope>
    <source>
        <strain evidence="7 8">Jena</strain>
    </source>
</reference>
<dbReference type="GO" id="GO:0033615">
    <property type="term" value="P:mitochondrial proton-transporting ATP synthase complex assembly"/>
    <property type="evidence" value="ECO:0007669"/>
    <property type="project" value="TreeGrafter"/>
</dbReference>
<evidence type="ECO:0000256" key="1">
    <source>
        <dbReference type="ARBA" id="ARBA00009915"/>
    </source>
</evidence>
<dbReference type="GO" id="GO:0046872">
    <property type="term" value="F:metal ion binding"/>
    <property type="evidence" value="ECO:0007669"/>
    <property type="project" value="UniProtKB-KW"/>
</dbReference>
<protein>
    <recommendedName>
        <fullName evidence="6">Mitochondrial inner membrane protease ATP23</fullName>
        <ecNumber evidence="6">3.4.24.-</ecNumber>
    </recommendedName>
</protein>
<dbReference type="AlphaFoldDB" id="A0A2P6NR37"/>
<evidence type="ECO:0000313" key="8">
    <source>
        <dbReference type="Proteomes" id="UP000241769"/>
    </source>
</evidence>
<comment type="caution">
    <text evidence="7">The sequence shown here is derived from an EMBL/GenBank/DDBJ whole genome shotgun (WGS) entry which is preliminary data.</text>
</comment>
<keyword evidence="3 6" id="KW-0479">Metal-binding</keyword>
<keyword evidence="8" id="KW-1185">Reference proteome</keyword>
<dbReference type="InParanoid" id="A0A2P6NR37"/>
<dbReference type="Pfam" id="PF09768">
    <property type="entry name" value="Peptidase_M76"/>
    <property type="match status" value="1"/>
</dbReference>
<dbReference type="FunCoup" id="A0A2P6NR37">
    <property type="interactions" value="646"/>
</dbReference>
<keyword evidence="4 6" id="KW-0378">Hydrolase</keyword>
<name>A0A2P6NR37_9EUKA</name>
<dbReference type="Proteomes" id="UP000241769">
    <property type="component" value="Unassembled WGS sequence"/>
</dbReference>
<evidence type="ECO:0000256" key="5">
    <source>
        <dbReference type="ARBA" id="ARBA00023049"/>
    </source>
</evidence>
<dbReference type="EMBL" id="MDYQ01000031">
    <property type="protein sequence ID" value="PRP86423.1"/>
    <property type="molecule type" value="Genomic_DNA"/>
</dbReference>
<evidence type="ECO:0000256" key="2">
    <source>
        <dbReference type="ARBA" id="ARBA00022670"/>
    </source>
</evidence>
<dbReference type="GO" id="GO:0034982">
    <property type="term" value="P:mitochondrial protein processing"/>
    <property type="evidence" value="ECO:0007669"/>
    <property type="project" value="TreeGrafter"/>
</dbReference>
<gene>
    <name evidence="7" type="ORF">PROFUN_05342</name>
</gene>